<dbReference type="AlphaFoldDB" id="K1XGX7"/>
<organism evidence="3 4">
    <name type="scientific">Marssonina brunnea f. sp. multigermtubi (strain MB_m1)</name>
    <name type="common">Marssonina leaf spot fungus</name>
    <dbReference type="NCBI Taxonomy" id="1072389"/>
    <lineage>
        <taxon>Eukaryota</taxon>
        <taxon>Fungi</taxon>
        <taxon>Dikarya</taxon>
        <taxon>Ascomycota</taxon>
        <taxon>Pezizomycotina</taxon>
        <taxon>Leotiomycetes</taxon>
        <taxon>Helotiales</taxon>
        <taxon>Drepanopezizaceae</taxon>
        <taxon>Drepanopeziza</taxon>
    </lineage>
</organism>
<dbReference type="KEGG" id="mbe:MBM_01985"/>
<evidence type="ECO:0000256" key="1">
    <source>
        <dbReference type="SAM" id="MobiDB-lite"/>
    </source>
</evidence>
<feature type="transmembrane region" description="Helical" evidence="2">
    <location>
        <begin position="94"/>
        <end position="119"/>
    </location>
</feature>
<feature type="transmembrane region" description="Helical" evidence="2">
    <location>
        <begin position="36"/>
        <end position="54"/>
    </location>
</feature>
<sequence length="409" mass="45656">MAALPGASQSMPQSKPYAPQVAGLGLIPTKSLDDPITSIFLALFLVGAIAHLLILRVNLSRGKKFLMSGLLFAFCMARIVTCTMRLVWTSNITNVSIAIAAQIFVAAGVILLFIINLIFTQRVLRASHPTWAWTKAFSLTFKLYYVSIVLMLIALIFCTVQSFYTLDSNIRRIDRDVQLVGSTYFAATAFLPLPLLALSFLLPRPGVEKFGEGRFRTKIYILLFSSFILALGAAFRAGIAYVPRPRNDPAWYHSKACFYVFNFTIEIIVVALFAVIRVDKRFHVPDGSRGPGDYAGRKGRGGNMWTEEENVDASEHQRGFLDRINTEEETFGFEIQSGVYAEVRRETRIVEIERPKGLGGKMDVRFSQVPTLRLMNQVPTLRPTSETIDAPASITKMEEPITKSDISLH</sequence>
<dbReference type="OrthoDB" id="3357002at2759"/>
<dbReference type="PANTHER" id="PTHR35184">
    <property type="entry name" value="YALI0C10208P"/>
    <property type="match status" value="1"/>
</dbReference>
<feature type="region of interest" description="Disordered" evidence="1">
    <location>
        <begin position="289"/>
        <end position="317"/>
    </location>
</feature>
<dbReference type="Proteomes" id="UP000006753">
    <property type="component" value="Unassembled WGS sequence"/>
</dbReference>
<dbReference type="Pfam" id="PF11309">
    <property type="entry name" value="DUF3112"/>
    <property type="match status" value="1"/>
</dbReference>
<reference evidence="3 4" key="1">
    <citation type="journal article" date="2012" name="BMC Genomics">
        <title>Sequencing the genome of Marssonina brunnea reveals fungus-poplar co-evolution.</title>
        <authorList>
            <person name="Zhu S."/>
            <person name="Cao Y.-Z."/>
            <person name="Jiang C."/>
            <person name="Tan B.-Y."/>
            <person name="Wang Z."/>
            <person name="Feng S."/>
            <person name="Zhang L."/>
            <person name="Su X.-H."/>
            <person name="Brejova B."/>
            <person name="Vinar T."/>
            <person name="Xu M."/>
            <person name="Wang M.-X."/>
            <person name="Zhang S.-G."/>
            <person name="Huang M.-R."/>
            <person name="Wu R."/>
            <person name="Zhou Y."/>
        </authorList>
    </citation>
    <scope>NUCLEOTIDE SEQUENCE [LARGE SCALE GENOMIC DNA]</scope>
    <source>
        <strain evidence="3 4">MB_m1</strain>
    </source>
</reference>
<feature type="transmembrane region" description="Helical" evidence="2">
    <location>
        <begin position="143"/>
        <end position="164"/>
    </location>
</feature>
<feature type="transmembrane region" description="Helical" evidence="2">
    <location>
        <begin position="259"/>
        <end position="276"/>
    </location>
</feature>
<dbReference type="EMBL" id="JH921430">
    <property type="protein sequence ID" value="EKD20033.1"/>
    <property type="molecule type" value="Genomic_DNA"/>
</dbReference>
<dbReference type="HOGENOM" id="CLU_024263_0_1_1"/>
<keyword evidence="2" id="KW-0812">Transmembrane</keyword>
<dbReference type="InParanoid" id="K1XGX7"/>
<evidence type="ECO:0000313" key="4">
    <source>
        <dbReference type="Proteomes" id="UP000006753"/>
    </source>
</evidence>
<keyword evidence="2" id="KW-0472">Membrane</keyword>
<dbReference type="InterPro" id="IPR021460">
    <property type="entry name" value="DUF3112"/>
</dbReference>
<dbReference type="eggNOG" id="ENOG502S0ZE">
    <property type="taxonomic scope" value="Eukaryota"/>
</dbReference>
<evidence type="ECO:0000313" key="3">
    <source>
        <dbReference type="EMBL" id="EKD20033.1"/>
    </source>
</evidence>
<evidence type="ECO:0000256" key="2">
    <source>
        <dbReference type="SAM" id="Phobius"/>
    </source>
</evidence>
<dbReference type="STRING" id="1072389.K1XGX7"/>
<accession>K1XGX7</accession>
<keyword evidence="4" id="KW-1185">Reference proteome</keyword>
<dbReference type="PANTHER" id="PTHR35184:SF1">
    <property type="entry name" value="INTEGRAL MEMBRANE PROTEIN"/>
    <property type="match status" value="1"/>
</dbReference>
<dbReference type="OMA" id="CHPTNIR"/>
<name>K1XGX7_MARBU</name>
<proteinExistence type="predicted"/>
<gene>
    <name evidence="3" type="ORF">MBM_01985</name>
</gene>
<protein>
    <recommendedName>
        <fullName evidence="5">Family c-likeg-protein-coupled receptor protein</fullName>
    </recommendedName>
</protein>
<feature type="transmembrane region" description="Helical" evidence="2">
    <location>
        <begin position="66"/>
        <end position="88"/>
    </location>
</feature>
<feature type="transmembrane region" description="Helical" evidence="2">
    <location>
        <begin position="184"/>
        <end position="207"/>
    </location>
</feature>
<feature type="transmembrane region" description="Helical" evidence="2">
    <location>
        <begin position="219"/>
        <end position="239"/>
    </location>
</feature>
<evidence type="ECO:0008006" key="5">
    <source>
        <dbReference type="Google" id="ProtNLM"/>
    </source>
</evidence>
<keyword evidence="2" id="KW-1133">Transmembrane helix</keyword>